<reference evidence="2" key="1">
    <citation type="submission" date="2019-09" db="EMBL/GenBank/DDBJ databases">
        <title>Draft genome information of white flower Hibiscus syriacus.</title>
        <authorList>
            <person name="Kim Y.-M."/>
        </authorList>
    </citation>
    <scope>NUCLEOTIDE SEQUENCE [LARGE SCALE GENOMIC DNA]</scope>
    <source>
        <strain evidence="2">YM2019G1</strain>
    </source>
</reference>
<feature type="domain" description="AP180 N-terminal homology (ANTH)" evidence="1">
    <location>
        <begin position="33"/>
        <end position="85"/>
    </location>
</feature>
<dbReference type="SUPFAM" id="SSF89009">
    <property type="entry name" value="GAT-like domain"/>
    <property type="match status" value="1"/>
</dbReference>
<keyword evidence="3" id="KW-1185">Reference proteome</keyword>
<protein>
    <recommendedName>
        <fullName evidence="1">AP180 N-terminal homology (ANTH) domain-containing protein</fullName>
    </recommendedName>
</protein>
<feature type="domain" description="AP180 N-terminal homology (ANTH)" evidence="1">
    <location>
        <begin position="87"/>
        <end position="162"/>
    </location>
</feature>
<dbReference type="GO" id="GO:0030136">
    <property type="term" value="C:clathrin-coated vesicle"/>
    <property type="evidence" value="ECO:0007669"/>
    <property type="project" value="InterPro"/>
</dbReference>
<dbReference type="GO" id="GO:0005546">
    <property type="term" value="F:phosphatidylinositol-4,5-bisphosphate binding"/>
    <property type="evidence" value="ECO:0007669"/>
    <property type="project" value="TreeGrafter"/>
</dbReference>
<dbReference type="InterPro" id="IPR014712">
    <property type="entry name" value="ANTH_dom_sf"/>
</dbReference>
<dbReference type="InterPro" id="IPR011417">
    <property type="entry name" value="ANTH_dom"/>
</dbReference>
<dbReference type="GO" id="GO:0000149">
    <property type="term" value="F:SNARE binding"/>
    <property type="evidence" value="ECO:0007669"/>
    <property type="project" value="TreeGrafter"/>
</dbReference>
<dbReference type="EMBL" id="VEPZ02001643">
    <property type="protein sequence ID" value="KAE8664623.1"/>
    <property type="molecule type" value="Genomic_DNA"/>
</dbReference>
<dbReference type="Pfam" id="PF07651">
    <property type="entry name" value="ANTH"/>
    <property type="match status" value="2"/>
</dbReference>
<dbReference type="GO" id="GO:0006900">
    <property type="term" value="P:vesicle budding from membrane"/>
    <property type="evidence" value="ECO:0007669"/>
    <property type="project" value="TreeGrafter"/>
</dbReference>
<sequence length="245" mass="28243">MGLWKRVSRVIKDRKSVVSANFSGKDSFRCPVLEAAIVNATSHDDRRIDRRKAQIVFSWIRASEISLRPLLRALSGRMGKMRSWINDVYTRIRIEITKVLLNVYSVQKPEAAMALKILREATAQGEELESFFELCTEFGPLNTGEIPTVTRIPEEQVEELQKKMTCNDDGDCYEEIDERSTIVVYKEEVKGALNTVITGKWEVFDENTRINEEYNEKNSSVEESTALINRFPVYNHREIPDLICF</sequence>
<dbReference type="GO" id="GO:0005905">
    <property type="term" value="C:clathrin-coated pit"/>
    <property type="evidence" value="ECO:0007669"/>
    <property type="project" value="TreeGrafter"/>
</dbReference>
<evidence type="ECO:0000313" key="2">
    <source>
        <dbReference type="EMBL" id="KAE8664623.1"/>
    </source>
</evidence>
<dbReference type="GO" id="GO:0048268">
    <property type="term" value="P:clathrin coat assembly"/>
    <property type="evidence" value="ECO:0007669"/>
    <property type="project" value="InterPro"/>
</dbReference>
<dbReference type="GO" id="GO:0032050">
    <property type="term" value="F:clathrin heavy chain binding"/>
    <property type="evidence" value="ECO:0007669"/>
    <property type="project" value="TreeGrafter"/>
</dbReference>
<gene>
    <name evidence="2" type="ORF">F3Y22_tig00112742pilonHSYRG00040</name>
</gene>
<evidence type="ECO:0000313" key="3">
    <source>
        <dbReference type="Proteomes" id="UP000436088"/>
    </source>
</evidence>
<organism evidence="2 3">
    <name type="scientific">Hibiscus syriacus</name>
    <name type="common">Rose of Sharon</name>
    <dbReference type="NCBI Taxonomy" id="106335"/>
    <lineage>
        <taxon>Eukaryota</taxon>
        <taxon>Viridiplantae</taxon>
        <taxon>Streptophyta</taxon>
        <taxon>Embryophyta</taxon>
        <taxon>Tracheophyta</taxon>
        <taxon>Spermatophyta</taxon>
        <taxon>Magnoliopsida</taxon>
        <taxon>eudicotyledons</taxon>
        <taxon>Gunneridae</taxon>
        <taxon>Pentapetalae</taxon>
        <taxon>rosids</taxon>
        <taxon>malvids</taxon>
        <taxon>Malvales</taxon>
        <taxon>Malvaceae</taxon>
        <taxon>Malvoideae</taxon>
        <taxon>Hibiscus</taxon>
    </lineage>
</organism>
<dbReference type="PANTHER" id="PTHR22951:SF19">
    <property type="entry name" value="OS08G0467300 PROTEIN"/>
    <property type="match status" value="1"/>
</dbReference>
<dbReference type="Gene3D" id="1.25.40.90">
    <property type="match status" value="1"/>
</dbReference>
<dbReference type="PANTHER" id="PTHR22951">
    <property type="entry name" value="CLATHRIN ASSEMBLY PROTEIN"/>
    <property type="match status" value="1"/>
</dbReference>
<dbReference type="GO" id="GO:0005545">
    <property type="term" value="F:1-phosphatidylinositol binding"/>
    <property type="evidence" value="ECO:0007669"/>
    <property type="project" value="InterPro"/>
</dbReference>
<name>A0A6A2WTK7_HIBSY</name>
<evidence type="ECO:0000259" key="1">
    <source>
        <dbReference type="Pfam" id="PF07651"/>
    </source>
</evidence>
<proteinExistence type="predicted"/>
<accession>A0A6A2WTK7</accession>
<dbReference type="InterPro" id="IPR008942">
    <property type="entry name" value="ENTH_VHS"/>
</dbReference>
<comment type="caution">
    <text evidence="2">The sequence shown here is derived from an EMBL/GenBank/DDBJ whole genome shotgun (WGS) entry which is preliminary data.</text>
</comment>
<dbReference type="AlphaFoldDB" id="A0A6A2WTK7"/>
<dbReference type="GO" id="GO:0072583">
    <property type="term" value="P:clathrin-dependent endocytosis"/>
    <property type="evidence" value="ECO:0007669"/>
    <property type="project" value="InterPro"/>
</dbReference>
<dbReference type="InterPro" id="IPR045192">
    <property type="entry name" value="AP180-like"/>
</dbReference>
<dbReference type="Proteomes" id="UP000436088">
    <property type="component" value="Unassembled WGS sequence"/>
</dbReference>
<dbReference type="Gene3D" id="1.20.58.150">
    <property type="entry name" value="ANTH domain"/>
    <property type="match status" value="1"/>
</dbReference>